<organism evidence="1 2">
    <name type="scientific">Archangium lansingense</name>
    <dbReference type="NCBI Taxonomy" id="2995310"/>
    <lineage>
        <taxon>Bacteria</taxon>
        <taxon>Pseudomonadati</taxon>
        <taxon>Myxococcota</taxon>
        <taxon>Myxococcia</taxon>
        <taxon>Myxococcales</taxon>
        <taxon>Cystobacterineae</taxon>
        <taxon>Archangiaceae</taxon>
        <taxon>Archangium</taxon>
    </lineage>
</organism>
<sequence>MPGTFMKGALIEFMPTLLIPLPNVIIFQFNPETIRHVWTQPEAAASAGQGRNQNPLAVRGMPGESFSFSLVMDANDQIAEGNPLAKVSGIASRLAALEMLLYPTRAFGGGLLGSVSVSVSAGGISASLGGSASAGVKRDVPQSEVPTVLFVWGPGRIVPVRVTGLSIEEKLYDGLLNPTHAEAQLDLRVLTPEELARVSGPLKDVAKAAYTYSQVLRQGLAVANLANSVESIVGMLPL</sequence>
<dbReference type="Proteomes" id="UP001207654">
    <property type="component" value="Unassembled WGS sequence"/>
</dbReference>
<name>A0ABT4AAQ7_9BACT</name>
<dbReference type="EMBL" id="JAPNKA010000001">
    <property type="protein sequence ID" value="MCY1078700.1"/>
    <property type="molecule type" value="Genomic_DNA"/>
</dbReference>
<dbReference type="RefSeq" id="WP_267537465.1">
    <property type="nucleotide sequence ID" value="NZ_JAPNKA010000001.1"/>
</dbReference>
<proteinExistence type="predicted"/>
<evidence type="ECO:0000313" key="1">
    <source>
        <dbReference type="EMBL" id="MCY1078700.1"/>
    </source>
</evidence>
<gene>
    <name evidence="1" type="ORF">OV287_29960</name>
</gene>
<evidence type="ECO:0000313" key="2">
    <source>
        <dbReference type="Proteomes" id="UP001207654"/>
    </source>
</evidence>
<accession>A0ABT4AAQ7</accession>
<reference evidence="1 2" key="1">
    <citation type="submission" date="2022-11" db="EMBL/GenBank/DDBJ databases">
        <title>Minimal conservation of predation-associated metabolite biosynthetic gene clusters underscores biosynthetic potential of Myxococcota including descriptions for ten novel species: Archangium lansinium sp. nov., Myxococcus landrumus sp. nov., Nannocystis bai.</title>
        <authorList>
            <person name="Ahearne A."/>
            <person name="Stevens C."/>
            <person name="Phillips K."/>
        </authorList>
    </citation>
    <scope>NUCLEOTIDE SEQUENCE [LARGE SCALE GENOMIC DNA]</scope>
    <source>
        <strain evidence="1 2">MIWBW</strain>
    </source>
</reference>
<protein>
    <submittedName>
        <fullName evidence="1">Uncharacterized protein</fullName>
    </submittedName>
</protein>
<keyword evidence="2" id="KW-1185">Reference proteome</keyword>
<comment type="caution">
    <text evidence="1">The sequence shown here is derived from an EMBL/GenBank/DDBJ whole genome shotgun (WGS) entry which is preliminary data.</text>
</comment>